<sequence length="135" mass="15845">MKLMSLLKSKNIVVLGMIAFLAMSFLSLFSMPMDMNGRMINCPYSSSGFCQMSASEHISRWQQFFTMTKGDNLILALFSLLIVIWIGLFNRNKFKGMKQYQKFRINFYRYKPELKLFNYLLLAFSRGIIRSKIYA</sequence>
<dbReference type="STRING" id="1802206.A3D35_00700"/>
<keyword evidence="1" id="KW-0472">Membrane</keyword>
<evidence type="ECO:0000313" key="2">
    <source>
        <dbReference type="EMBL" id="OGZ67865.1"/>
    </source>
</evidence>
<feature type="transmembrane region" description="Helical" evidence="1">
    <location>
        <begin position="12"/>
        <end position="31"/>
    </location>
</feature>
<gene>
    <name evidence="2" type="ORF">A3D35_00700</name>
</gene>
<proteinExistence type="predicted"/>
<accession>A0A1G2HZF0</accession>
<evidence type="ECO:0000256" key="1">
    <source>
        <dbReference type="SAM" id="Phobius"/>
    </source>
</evidence>
<name>A0A1G2HZF0_9BACT</name>
<keyword evidence="1" id="KW-0812">Transmembrane</keyword>
<comment type="caution">
    <text evidence="2">The sequence shown here is derived from an EMBL/GenBank/DDBJ whole genome shotgun (WGS) entry which is preliminary data.</text>
</comment>
<dbReference type="EMBL" id="MHOS01000028">
    <property type="protein sequence ID" value="OGZ67865.1"/>
    <property type="molecule type" value="Genomic_DNA"/>
</dbReference>
<protein>
    <submittedName>
        <fullName evidence="2">Uncharacterized protein</fullName>
    </submittedName>
</protein>
<evidence type="ECO:0000313" key="3">
    <source>
        <dbReference type="Proteomes" id="UP000176421"/>
    </source>
</evidence>
<reference evidence="2 3" key="1">
    <citation type="journal article" date="2016" name="Nat. Commun.">
        <title>Thousands of microbial genomes shed light on interconnected biogeochemical processes in an aquifer system.</title>
        <authorList>
            <person name="Anantharaman K."/>
            <person name="Brown C.T."/>
            <person name="Hug L.A."/>
            <person name="Sharon I."/>
            <person name="Castelle C.J."/>
            <person name="Probst A.J."/>
            <person name="Thomas B.C."/>
            <person name="Singh A."/>
            <person name="Wilkins M.J."/>
            <person name="Karaoz U."/>
            <person name="Brodie E.L."/>
            <person name="Williams K.H."/>
            <person name="Hubbard S.S."/>
            <person name="Banfield J.F."/>
        </authorList>
    </citation>
    <scope>NUCLEOTIDE SEQUENCE [LARGE SCALE GENOMIC DNA]</scope>
</reference>
<feature type="transmembrane region" description="Helical" evidence="1">
    <location>
        <begin position="73"/>
        <end position="90"/>
    </location>
</feature>
<dbReference type="Proteomes" id="UP000176421">
    <property type="component" value="Unassembled WGS sequence"/>
</dbReference>
<organism evidence="2 3">
    <name type="scientific">Candidatus Staskawiczbacteria bacterium RIFCSPHIGHO2_02_FULL_34_9</name>
    <dbReference type="NCBI Taxonomy" id="1802206"/>
    <lineage>
        <taxon>Bacteria</taxon>
        <taxon>Candidatus Staskawicziibacteriota</taxon>
    </lineage>
</organism>
<keyword evidence="1" id="KW-1133">Transmembrane helix</keyword>
<dbReference type="AlphaFoldDB" id="A0A1G2HZF0"/>